<name>A0AAD9CLA1_DISEL</name>
<protein>
    <submittedName>
        <fullName evidence="2">Reducing polyketide synthase DEP5</fullName>
    </submittedName>
</protein>
<evidence type="ECO:0000256" key="1">
    <source>
        <dbReference type="SAM" id="MobiDB-lite"/>
    </source>
</evidence>
<accession>A0AAD9CLA1</accession>
<evidence type="ECO:0000313" key="2">
    <source>
        <dbReference type="EMBL" id="KAK1903930.1"/>
    </source>
</evidence>
<dbReference type="EMBL" id="JASDAP010000004">
    <property type="protein sequence ID" value="KAK1903930.1"/>
    <property type="molecule type" value="Genomic_DNA"/>
</dbReference>
<feature type="compositionally biased region" description="Gly residues" evidence="1">
    <location>
        <begin position="34"/>
        <end position="44"/>
    </location>
</feature>
<sequence>MQGCTGVSQGEAIEASVTAATQSPGAQQIPGPALVGGGAGAGPGSSGCPTGLFFRLLSPAQGGPGSRWELA</sequence>
<dbReference type="AlphaFoldDB" id="A0AAD9CLA1"/>
<feature type="region of interest" description="Disordered" evidence="1">
    <location>
        <begin position="19"/>
        <end position="44"/>
    </location>
</feature>
<dbReference type="Proteomes" id="UP001228049">
    <property type="component" value="Unassembled WGS sequence"/>
</dbReference>
<evidence type="ECO:0000313" key="3">
    <source>
        <dbReference type="Proteomes" id="UP001228049"/>
    </source>
</evidence>
<keyword evidence="3" id="KW-1185">Reference proteome</keyword>
<comment type="caution">
    <text evidence="2">The sequence shown here is derived from an EMBL/GenBank/DDBJ whole genome shotgun (WGS) entry which is preliminary data.</text>
</comment>
<reference evidence="2" key="1">
    <citation type="submission" date="2023-04" db="EMBL/GenBank/DDBJ databases">
        <title>Chromosome-level genome of Chaenocephalus aceratus.</title>
        <authorList>
            <person name="Park H."/>
        </authorList>
    </citation>
    <scope>NUCLEOTIDE SEQUENCE</scope>
    <source>
        <strain evidence="2">DE</strain>
        <tissue evidence="2">Muscle</tissue>
    </source>
</reference>
<proteinExistence type="predicted"/>
<gene>
    <name evidence="2" type="ORF">KUDE01_011115</name>
</gene>
<organism evidence="2 3">
    <name type="scientific">Dissostichus eleginoides</name>
    <name type="common">Patagonian toothfish</name>
    <name type="synonym">Dissostichus amissus</name>
    <dbReference type="NCBI Taxonomy" id="100907"/>
    <lineage>
        <taxon>Eukaryota</taxon>
        <taxon>Metazoa</taxon>
        <taxon>Chordata</taxon>
        <taxon>Craniata</taxon>
        <taxon>Vertebrata</taxon>
        <taxon>Euteleostomi</taxon>
        <taxon>Actinopterygii</taxon>
        <taxon>Neopterygii</taxon>
        <taxon>Teleostei</taxon>
        <taxon>Neoteleostei</taxon>
        <taxon>Acanthomorphata</taxon>
        <taxon>Eupercaria</taxon>
        <taxon>Perciformes</taxon>
        <taxon>Notothenioidei</taxon>
        <taxon>Nototheniidae</taxon>
        <taxon>Dissostichus</taxon>
    </lineage>
</organism>